<dbReference type="Proteomes" id="UP000601435">
    <property type="component" value="Unassembled WGS sequence"/>
</dbReference>
<sequence>MFDETDYDALTGKRVAIVGFGAFAVENIRTCCEHRVDKIFLVCRRKNLCMPRMVSWWINGSAFPVSSADVLREMEVGMIPLTPLPSFFRGCAQAET</sequence>
<dbReference type="InterPro" id="IPR036188">
    <property type="entry name" value="FAD/NAD-bd_sf"/>
</dbReference>
<evidence type="ECO:0000313" key="1">
    <source>
        <dbReference type="EMBL" id="CAE7923793.1"/>
    </source>
</evidence>
<dbReference type="EMBL" id="CAJNJA010078948">
    <property type="protein sequence ID" value="CAE7923793.1"/>
    <property type="molecule type" value="Genomic_DNA"/>
</dbReference>
<dbReference type="SUPFAM" id="SSF51905">
    <property type="entry name" value="FAD/NAD(P)-binding domain"/>
    <property type="match status" value="1"/>
</dbReference>
<reference evidence="1" key="1">
    <citation type="submission" date="2021-02" db="EMBL/GenBank/DDBJ databases">
        <authorList>
            <person name="Dougan E. K."/>
            <person name="Rhodes N."/>
            <person name="Thang M."/>
            <person name="Chan C."/>
        </authorList>
    </citation>
    <scope>NUCLEOTIDE SEQUENCE</scope>
</reference>
<comment type="caution">
    <text evidence="1">The sequence shown here is derived from an EMBL/GenBank/DDBJ whole genome shotgun (WGS) entry which is preliminary data.</text>
</comment>
<keyword evidence="2" id="KW-1185">Reference proteome</keyword>
<proteinExistence type="predicted"/>
<evidence type="ECO:0000313" key="2">
    <source>
        <dbReference type="Proteomes" id="UP000601435"/>
    </source>
</evidence>
<gene>
    <name evidence="1" type="ORF">SNEC2469_LOCUS31930</name>
</gene>
<protein>
    <submittedName>
        <fullName evidence="1">Uncharacterized protein</fullName>
    </submittedName>
</protein>
<dbReference type="AlphaFoldDB" id="A0A813BWI7"/>
<accession>A0A813BWI7</accession>
<organism evidence="1 2">
    <name type="scientific">Symbiodinium necroappetens</name>
    <dbReference type="NCBI Taxonomy" id="1628268"/>
    <lineage>
        <taxon>Eukaryota</taxon>
        <taxon>Sar</taxon>
        <taxon>Alveolata</taxon>
        <taxon>Dinophyceae</taxon>
        <taxon>Suessiales</taxon>
        <taxon>Symbiodiniaceae</taxon>
        <taxon>Symbiodinium</taxon>
    </lineage>
</organism>
<dbReference type="Gene3D" id="3.50.50.60">
    <property type="entry name" value="FAD/NAD(P)-binding domain"/>
    <property type="match status" value="1"/>
</dbReference>
<dbReference type="OrthoDB" id="74360at2759"/>
<name>A0A813BWI7_9DINO</name>